<feature type="region of interest" description="Disordered" evidence="1">
    <location>
        <begin position="1"/>
        <end position="39"/>
    </location>
</feature>
<feature type="compositionally biased region" description="Polar residues" evidence="1">
    <location>
        <begin position="1"/>
        <end position="11"/>
    </location>
</feature>
<feature type="compositionally biased region" description="Polar residues" evidence="1">
    <location>
        <begin position="24"/>
        <end position="35"/>
    </location>
</feature>
<gene>
    <name evidence="2" type="ORF">F442_18228</name>
</gene>
<feature type="compositionally biased region" description="Polar residues" evidence="1">
    <location>
        <begin position="353"/>
        <end position="369"/>
    </location>
</feature>
<evidence type="ECO:0000256" key="1">
    <source>
        <dbReference type="SAM" id="MobiDB-lite"/>
    </source>
</evidence>
<reference evidence="2 3" key="1">
    <citation type="submission" date="2013-11" db="EMBL/GenBank/DDBJ databases">
        <title>The Genome Sequence of Phytophthora parasitica P10297.</title>
        <authorList>
            <consortium name="The Broad Institute Genomics Platform"/>
            <person name="Russ C."/>
            <person name="Tyler B."/>
            <person name="Panabieres F."/>
            <person name="Shan W."/>
            <person name="Tripathy S."/>
            <person name="Grunwald N."/>
            <person name="Machado M."/>
            <person name="Johnson C.S."/>
            <person name="Walker B."/>
            <person name="Young S.K."/>
            <person name="Zeng Q."/>
            <person name="Gargeya S."/>
            <person name="Fitzgerald M."/>
            <person name="Haas B."/>
            <person name="Abouelleil A."/>
            <person name="Allen A.W."/>
            <person name="Alvarado L."/>
            <person name="Arachchi H.M."/>
            <person name="Berlin A.M."/>
            <person name="Chapman S.B."/>
            <person name="Gainer-Dewar J."/>
            <person name="Goldberg J."/>
            <person name="Griggs A."/>
            <person name="Gujja S."/>
            <person name="Hansen M."/>
            <person name="Howarth C."/>
            <person name="Imamovic A."/>
            <person name="Ireland A."/>
            <person name="Larimer J."/>
            <person name="McCowan C."/>
            <person name="Murphy C."/>
            <person name="Pearson M."/>
            <person name="Poon T.W."/>
            <person name="Priest M."/>
            <person name="Roberts A."/>
            <person name="Saif S."/>
            <person name="Shea T."/>
            <person name="Sisk P."/>
            <person name="Sykes S."/>
            <person name="Wortman J."/>
            <person name="Nusbaum C."/>
            <person name="Birren B."/>
        </authorList>
    </citation>
    <scope>NUCLEOTIDE SEQUENCE [LARGE SCALE GENOMIC DNA]</scope>
    <source>
        <strain evidence="2 3">P10297</strain>
    </source>
</reference>
<protein>
    <submittedName>
        <fullName evidence="2">Uncharacterized protein</fullName>
    </submittedName>
</protein>
<dbReference type="OrthoDB" id="127590at2759"/>
<dbReference type="EMBL" id="ANIY01003804">
    <property type="protein sequence ID" value="ETP33187.1"/>
    <property type="molecule type" value="Genomic_DNA"/>
</dbReference>
<accession>W2YEH9</accession>
<dbReference type="AlphaFoldDB" id="W2YEH9"/>
<proteinExistence type="predicted"/>
<feature type="region of interest" description="Disordered" evidence="1">
    <location>
        <begin position="258"/>
        <end position="406"/>
    </location>
</feature>
<feature type="compositionally biased region" description="Polar residues" evidence="1">
    <location>
        <begin position="291"/>
        <end position="301"/>
    </location>
</feature>
<sequence>MSGSDSPRSPQGTPPTRRLLRSGSVHNSTTTSTSDVMAPARDLLPEAFKTSVDLSRALEAQSVPNRSWSASNVLRNVPPLSSRYEDELTEPGVISNDLDGAQCRQIAAESHARPNRPVARPIVGSSPRLRVCTNKPGWNSRRAFLQLLDTYTCGPSERTTDEVVQRQTLRERYLTPQVTTPAEYHERLRQQLNGEPVPSMQTVHVVLAEGETTGALEAQFQNWVELARRLHSYDDLRASFSETDIRLERRLRFDFAKSQDKRRTSEQRPSRYEAPPPPAPAIDSPTRSHESAATATGQSLNLAIDLSSPHSSSGKRVAPADSVVRPTGGSSPSDPDHKRQQRQGSPAAVAPRTPTSSVNEGNLATSQYTGYDPGVDATPSGAPHGSGTPLARRAEHEDDEQPLDSRAASFVEFLYGATFAR</sequence>
<dbReference type="Proteomes" id="UP000018948">
    <property type="component" value="Unassembled WGS sequence"/>
</dbReference>
<name>W2YEH9_PHYNI</name>
<organism evidence="2 3">
    <name type="scientific">Phytophthora nicotianae P10297</name>
    <dbReference type="NCBI Taxonomy" id="1317064"/>
    <lineage>
        <taxon>Eukaryota</taxon>
        <taxon>Sar</taxon>
        <taxon>Stramenopiles</taxon>
        <taxon>Oomycota</taxon>
        <taxon>Peronosporomycetes</taxon>
        <taxon>Peronosporales</taxon>
        <taxon>Peronosporaceae</taxon>
        <taxon>Phytophthora</taxon>
    </lineage>
</organism>
<evidence type="ECO:0000313" key="3">
    <source>
        <dbReference type="Proteomes" id="UP000018948"/>
    </source>
</evidence>
<comment type="caution">
    <text evidence="2">The sequence shown here is derived from an EMBL/GenBank/DDBJ whole genome shotgun (WGS) entry which is preliminary data.</text>
</comment>
<evidence type="ECO:0000313" key="2">
    <source>
        <dbReference type="EMBL" id="ETP33187.1"/>
    </source>
</evidence>
<feature type="compositionally biased region" description="Basic and acidic residues" evidence="1">
    <location>
        <begin position="258"/>
        <end position="271"/>
    </location>
</feature>